<proteinExistence type="inferred from homology"/>
<keyword evidence="3" id="KW-0547">Nucleotide-binding</keyword>
<evidence type="ECO:0000256" key="5">
    <source>
        <dbReference type="ARBA" id="ARBA00022798"/>
    </source>
</evidence>
<keyword evidence="5" id="KW-0319">Glycerol metabolism</keyword>
<dbReference type="Gene3D" id="3.30.420.40">
    <property type="match status" value="2"/>
</dbReference>
<keyword evidence="11" id="KW-1185">Reference proteome</keyword>
<dbReference type="PANTHER" id="PTHR10196">
    <property type="entry name" value="SUGAR KINASE"/>
    <property type="match status" value="1"/>
</dbReference>
<comment type="similarity">
    <text evidence="1 7">Belongs to the FGGY kinase family.</text>
</comment>
<dbReference type="NCBIfam" id="NF000756">
    <property type="entry name" value="PRK00047.1"/>
    <property type="match status" value="1"/>
</dbReference>
<feature type="domain" description="Carbohydrate kinase FGGY N-terminal" evidence="8">
    <location>
        <begin position="6"/>
        <end position="251"/>
    </location>
</feature>
<dbReference type="InterPro" id="IPR018483">
    <property type="entry name" value="Carb_kinase_FGGY_CS"/>
</dbReference>
<dbReference type="SUPFAM" id="SSF53067">
    <property type="entry name" value="Actin-like ATPase domain"/>
    <property type="match status" value="2"/>
</dbReference>
<dbReference type="InterPro" id="IPR043129">
    <property type="entry name" value="ATPase_NBD"/>
</dbReference>
<name>A0ABU5F6U3_9BACT</name>
<dbReference type="GO" id="GO:0004370">
    <property type="term" value="F:glycerol kinase activity"/>
    <property type="evidence" value="ECO:0007669"/>
    <property type="project" value="UniProtKB-EC"/>
</dbReference>
<evidence type="ECO:0000259" key="9">
    <source>
        <dbReference type="Pfam" id="PF02782"/>
    </source>
</evidence>
<dbReference type="InterPro" id="IPR018484">
    <property type="entry name" value="FGGY_N"/>
</dbReference>
<dbReference type="Pfam" id="PF00370">
    <property type="entry name" value="FGGY_N"/>
    <property type="match status" value="1"/>
</dbReference>
<evidence type="ECO:0000259" key="8">
    <source>
        <dbReference type="Pfam" id="PF00370"/>
    </source>
</evidence>
<dbReference type="EC" id="2.7.1.30" evidence="10"/>
<organism evidence="10 11">
    <name type="scientific">Gemmata algarum</name>
    <dbReference type="NCBI Taxonomy" id="2975278"/>
    <lineage>
        <taxon>Bacteria</taxon>
        <taxon>Pseudomonadati</taxon>
        <taxon>Planctomycetota</taxon>
        <taxon>Planctomycetia</taxon>
        <taxon>Gemmatales</taxon>
        <taxon>Gemmataceae</taxon>
        <taxon>Gemmata</taxon>
    </lineage>
</organism>
<dbReference type="InterPro" id="IPR005999">
    <property type="entry name" value="Glycerol_kin"/>
</dbReference>
<dbReference type="InterPro" id="IPR000577">
    <property type="entry name" value="Carb_kinase_FGGY"/>
</dbReference>
<dbReference type="NCBIfam" id="TIGR01311">
    <property type="entry name" value="glycerol_kin"/>
    <property type="match status" value="1"/>
</dbReference>
<keyword evidence="6" id="KW-0067">ATP-binding</keyword>
<reference evidence="11" key="1">
    <citation type="journal article" date="2023" name="Mar. Drugs">
        <title>Gemmata algarum, a Novel Planctomycete Isolated from an Algal Mat, Displays Antimicrobial Activity.</title>
        <authorList>
            <person name="Kumar G."/>
            <person name="Kallscheuer N."/>
            <person name="Kashif M."/>
            <person name="Ahamad S."/>
            <person name="Jagadeeshwari U."/>
            <person name="Pannikurungottu S."/>
            <person name="Haufschild T."/>
            <person name="Kabuu M."/>
            <person name="Sasikala C."/>
            <person name="Jogler C."/>
            <person name="Ramana C."/>
        </authorList>
    </citation>
    <scope>NUCLEOTIDE SEQUENCE [LARGE SCALE GENOMIC DNA]</scope>
    <source>
        <strain evidence="11">JC673</strain>
    </source>
</reference>
<dbReference type="EMBL" id="JAXBLV010000205">
    <property type="protein sequence ID" value="MDY3562033.1"/>
    <property type="molecule type" value="Genomic_DNA"/>
</dbReference>
<dbReference type="RefSeq" id="WP_320688370.1">
    <property type="nucleotide sequence ID" value="NZ_JAXBLV010000205.1"/>
</dbReference>
<gene>
    <name evidence="10" type="primary">glpK</name>
    <name evidence="10" type="ORF">R5W23_003464</name>
</gene>
<comment type="caution">
    <text evidence="10">The sequence shown here is derived from an EMBL/GenBank/DDBJ whole genome shotgun (WGS) entry which is preliminary data.</text>
</comment>
<evidence type="ECO:0000256" key="6">
    <source>
        <dbReference type="ARBA" id="ARBA00022840"/>
    </source>
</evidence>
<dbReference type="PANTHER" id="PTHR10196:SF78">
    <property type="entry name" value="GLYCEROL KINASE"/>
    <property type="match status" value="1"/>
</dbReference>
<evidence type="ECO:0000256" key="1">
    <source>
        <dbReference type="ARBA" id="ARBA00009156"/>
    </source>
</evidence>
<evidence type="ECO:0000256" key="7">
    <source>
        <dbReference type="RuleBase" id="RU003733"/>
    </source>
</evidence>
<evidence type="ECO:0000256" key="3">
    <source>
        <dbReference type="ARBA" id="ARBA00022741"/>
    </source>
</evidence>
<dbReference type="InterPro" id="IPR018485">
    <property type="entry name" value="FGGY_C"/>
</dbReference>
<keyword evidence="4 7" id="KW-0418">Kinase</keyword>
<dbReference type="Proteomes" id="UP001272242">
    <property type="component" value="Unassembled WGS sequence"/>
</dbReference>
<dbReference type="Pfam" id="PF02782">
    <property type="entry name" value="FGGY_C"/>
    <property type="match status" value="1"/>
</dbReference>
<sequence length="509" mass="54015">MTFPVLLSIDQGTTSSRAVVYDASTFAVLGAAQQEIEQHYPHDGWVEHEPEDIWYSVARTVREALAKAGHDPKSVAAVGITNQRETVVVWDRATGRPVHRAIVWQDRRTTDFCRTRAADQPALAAKTGLVLDPYFSGTKLHWLFARDSELAARAARGELACGTIDTFLIWRLTAGRAHATDATNASRTLLFNIHTLQWDDELLSYFGVPRAALPDVKPSVAEFGTTKGLDFLPDGVPIRGVAGDQQAALFGQGCFNPGEAKCTYGTGAFYLLHTGDVAVASRSKLLTTVAAMTDSRPKYALEGAVFIAGAAVQWLRDGLRLFASAADVERLAHASNPSEPVSFVPGFVGLGAPHWVPEARGVIFGLTRATTAADLGRAALEGVAFQVADLIEAAEQDARGDRSFPGGERAGTGPLRVDGGMANNDWFLQFQADALGRPVARASQSESTALGAGFLAAVGAGLTDQPALGKVVAGATHFEPKLPAAARAAKLAVWRKAVRAVVAFYAGGA</sequence>
<feature type="domain" description="Carbohydrate kinase FGGY C-terminal" evidence="9">
    <location>
        <begin position="260"/>
        <end position="459"/>
    </location>
</feature>
<accession>A0ABU5F6U3</accession>
<dbReference type="PROSITE" id="PS00445">
    <property type="entry name" value="FGGY_KINASES_2"/>
    <property type="match status" value="1"/>
</dbReference>
<evidence type="ECO:0000256" key="4">
    <source>
        <dbReference type="ARBA" id="ARBA00022777"/>
    </source>
</evidence>
<keyword evidence="2 7" id="KW-0808">Transferase</keyword>
<dbReference type="PIRSF" id="PIRSF000538">
    <property type="entry name" value="GlpK"/>
    <property type="match status" value="1"/>
</dbReference>
<evidence type="ECO:0000313" key="11">
    <source>
        <dbReference type="Proteomes" id="UP001272242"/>
    </source>
</evidence>
<evidence type="ECO:0000313" key="10">
    <source>
        <dbReference type="EMBL" id="MDY3562033.1"/>
    </source>
</evidence>
<dbReference type="CDD" id="cd07786">
    <property type="entry name" value="FGGY_EcGK_like"/>
    <property type="match status" value="1"/>
</dbReference>
<evidence type="ECO:0000256" key="2">
    <source>
        <dbReference type="ARBA" id="ARBA00022679"/>
    </source>
</evidence>
<protein>
    <submittedName>
        <fullName evidence="10">Glycerol kinase GlpK</fullName>
        <ecNumber evidence="10">2.7.1.30</ecNumber>
    </submittedName>
</protein>